<dbReference type="Proteomes" id="UP001459277">
    <property type="component" value="Unassembled WGS sequence"/>
</dbReference>
<dbReference type="AlphaFoldDB" id="A0AAW2BIS6"/>
<keyword evidence="1" id="KW-0472">Membrane</keyword>
<dbReference type="EMBL" id="JAZDWU010000012">
    <property type="protein sequence ID" value="KAK9985112.1"/>
    <property type="molecule type" value="Genomic_DNA"/>
</dbReference>
<evidence type="ECO:0000256" key="1">
    <source>
        <dbReference type="SAM" id="Phobius"/>
    </source>
</evidence>
<comment type="caution">
    <text evidence="2">The sequence shown here is derived from an EMBL/GenBank/DDBJ whole genome shotgun (WGS) entry which is preliminary data.</text>
</comment>
<feature type="transmembrane region" description="Helical" evidence="1">
    <location>
        <begin position="92"/>
        <end position="109"/>
    </location>
</feature>
<proteinExistence type="predicted"/>
<keyword evidence="1" id="KW-0812">Transmembrane</keyword>
<protein>
    <submittedName>
        <fullName evidence="2">Uncharacterized protein</fullName>
    </submittedName>
</protein>
<gene>
    <name evidence="2" type="ORF">SO802_034637</name>
</gene>
<sequence>MPPGVVPIGHFRENTAILRAIGGAWSGYWRKRRRFQANWAARRSPDQGLAWLAKVVHMDVEGVWRRKRAGMVKRTMKKRMVHRLDWEEEMDFLGLLLLLLMLKAILGWFL</sequence>
<evidence type="ECO:0000313" key="3">
    <source>
        <dbReference type="Proteomes" id="UP001459277"/>
    </source>
</evidence>
<keyword evidence="3" id="KW-1185">Reference proteome</keyword>
<accession>A0AAW2BIS6</accession>
<organism evidence="2 3">
    <name type="scientific">Lithocarpus litseifolius</name>
    <dbReference type="NCBI Taxonomy" id="425828"/>
    <lineage>
        <taxon>Eukaryota</taxon>
        <taxon>Viridiplantae</taxon>
        <taxon>Streptophyta</taxon>
        <taxon>Embryophyta</taxon>
        <taxon>Tracheophyta</taxon>
        <taxon>Spermatophyta</taxon>
        <taxon>Magnoliopsida</taxon>
        <taxon>eudicotyledons</taxon>
        <taxon>Gunneridae</taxon>
        <taxon>Pentapetalae</taxon>
        <taxon>rosids</taxon>
        <taxon>fabids</taxon>
        <taxon>Fagales</taxon>
        <taxon>Fagaceae</taxon>
        <taxon>Lithocarpus</taxon>
    </lineage>
</organism>
<keyword evidence="1" id="KW-1133">Transmembrane helix</keyword>
<reference evidence="2 3" key="1">
    <citation type="submission" date="2024-01" db="EMBL/GenBank/DDBJ databases">
        <title>A telomere-to-telomere, gap-free genome of sweet tea (Lithocarpus litseifolius).</title>
        <authorList>
            <person name="Zhou J."/>
        </authorList>
    </citation>
    <scope>NUCLEOTIDE SEQUENCE [LARGE SCALE GENOMIC DNA]</scope>
    <source>
        <strain evidence="2">Zhou-2022a</strain>
        <tissue evidence="2">Leaf</tissue>
    </source>
</reference>
<evidence type="ECO:0000313" key="2">
    <source>
        <dbReference type="EMBL" id="KAK9985112.1"/>
    </source>
</evidence>
<name>A0AAW2BIS6_9ROSI</name>